<dbReference type="InterPro" id="IPR000782">
    <property type="entry name" value="FAS1_domain"/>
</dbReference>
<comment type="caution">
    <text evidence="3">The sequence shown here is derived from an EMBL/GenBank/DDBJ whole genome shotgun (WGS) entry which is preliminary data.</text>
</comment>
<dbReference type="Pfam" id="PF02469">
    <property type="entry name" value="Fasciclin"/>
    <property type="match status" value="1"/>
</dbReference>
<keyword evidence="1" id="KW-0732">Signal</keyword>
<keyword evidence="4" id="KW-1185">Reference proteome</keyword>
<dbReference type="SUPFAM" id="SSF82153">
    <property type="entry name" value="FAS1 domain"/>
    <property type="match status" value="1"/>
</dbReference>
<dbReference type="Proteomes" id="UP001530315">
    <property type="component" value="Unassembled WGS sequence"/>
</dbReference>
<feature type="domain" description="FAS1" evidence="2">
    <location>
        <begin position="1"/>
        <end position="131"/>
    </location>
</feature>
<sequence length="141" mass="14881">MTFAGPNFSTLMAFVDAAGLADVVSGPGPITVLAIDDASWYSLAATFPAGVTLETYILPENIGLLQDILYYHIIDGSHPIASFVSGNLTTLNGDTVSVEVSDAGISFNDAYIIEPDYMFDNGIVHVIESVLLPPGDPFPAK</sequence>
<name>A0ABD3P3Z7_9STRA</name>
<accession>A0ABD3P3Z7</accession>
<dbReference type="PANTHER" id="PTHR10900:SF77">
    <property type="entry name" value="FI19380P1"/>
    <property type="match status" value="1"/>
</dbReference>
<dbReference type="EMBL" id="JALLAZ020001014">
    <property type="protein sequence ID" value="KAL3782479.1"/>
    <property type="molecule type" value="Genomic_DNA"/>
</dbReference>
<evidence type="ECO:0000256" key="1">
    <source>
        <dbReference type="SAM" id="SignalP"/>
    </source>
</evidence>
<proteinExistence type="predicted"/>
<evidence type="ECO:0000313" key="3">
    <source>
        <dbReference type="EMBL" id="KAL3782479.1"/>
    </source>
</evidence>
<reference evidence="3 4" key="1">
    <citation type="submission" date="2024-10" db="EMBL/GenBank/DDBJ databases">
        <title>Updated reference genomes for cyclostephanoid diatoms.</title>
        <authorList>
            <person name="Roberts W.R."/>
            <person name="Alverson A.J."/>
        </authorList>
    </citation>
    <scope>NUCLEOTIDE SEQUENCE [LARGE SCALE GENOMIC DNA]</scope>
    <source>
        <strain evidence="3 4">AJA276-08</strain>
    </source>
</reference>
<evidence type="ECO:0000313" key="4">
    <source>
        <dbReference type="Proteomes" id="UP001530315"/>
    </source>
</evidence>
<dbReference type="PANTHER" id="PTHR10900">
    <property type="entry name" value="PERIOSTIN-RELATED"/>
    <property type="match status" value="1"/>
</dbReference>
<dbReference type="PROSITE" id="PS50213">
    <property type="entry name" value="FAS1"/>
    <property type="match status" value="1"/>
</dbReference>
<dbReference type="InterPro" id="IPR036378">
    <property type="entry name" value="FAS1_dom_sf"/>
</dbReference>
<dbReference type="InterPro" id="IPR050904">
    <property type="entry name" value="Adhesion/Biosynth-related"/>
</dbReference>
<evidence type="ECO:0000259" key="2">
    <source>
        <dbReference type="PROSITE" id="PS50213"/>
    </source>
</evidence>
<organism evidence="3 4">
    <name type="scientific">Stephanodiscus triporus</name>
    <dbReference type="NCBI Taxonomy" id="2934178"/>
    <lineage>
        <taxon>Eukaryota</taxon>
        <taxon>Sar</taxon>
        <taxon>Stramenopiles</taxon>
        <taxon>Ochrophyta</taxon>
        <taxon>Bacillariophyta</taxon>
        <taxon>Coscinodiscophyceae</taxon>
        <taxon>Thalassiosirophycidae</taxon>
        <taxon>Stephanodiscales</taxon>
        <taxon>Stephanodiscaceae</taxon>
        <taxon>Stephanodiscus</taxon>
    </lineage>
</organism>
<feature type="signal peptide" evidence="1">
    <location>
        <begin position="1"/>
        <end position="17"/>
    </location>
</feature>
<dbReference type="SMART" id="SM00554">
    <property type="entry name" value="FAS1"/>
    <property type="match status" value="1"/>
</dbReference>
<protein>
    <recommendedName>
        <fullName evidence="2">FAS1 domain-containing protein</fullName>
    </recommendedName>
</protein>
<feature type="chain" id="PRO_5044751687" description="FAS1 domain-containing protein" evidence="1">
    <location>
        <begin position="18"/>
        <end position="141"/>
    </location>
</feature>
<gene>
    <name evidence="3" type="ORF">ACHAW5_009774</name>
</gene>
<dbReference type="Gene3D" id="2.30.180.10">
    <property type="entry name" value="FAS1 domain"/>
    <property type="match status" value="1"/>
</dbReference>
<dbReference type="AlphaFoldDB" id="A0ABD3P3Z7"/>